<evidence type="ECO:0000256" key="5">
    <source>
        <dbReference type="SAM" id="SignalP"/>
    </source>
</evidence>
<dbReference type="PROSITE" id="PS51257">
    <property type="entry name" value="PROKAR_LIPOPROTEIN"/>
    <property type="match status" value="1"/>
</dbReference>
<evidence type="ECO:0000259" key="6">
    <source>
        <dbReference type="Pfam" id="PF06321"/>
    </source>
</evidence>
<evidence type="ECO:0000256" key="2">
    <source>
        <dbReference type="ARBA" id="ARBA00006011"/>
    </source>
</evidence>
<keyword evidence="4" id="KW-0281">Fimbrium</keyword>
<dbReference type="Pfam" id="PF06321">
    <property type="entry name" value="P_gingi_FimA"/>
    <property type="match status" value="1"/>
</dbReference>
<keyword evidence="3 5" id="KW-0732">Signal</keyword>
<dbReference type="Proteomes" id="UP000482653">
    <property type="component" value="Unassembled WGS sequence"/>
</dbReference>
<dbReference type="AlphaFoldDB" id="A0A6L3JPW8"/>
<sequence length="266" mass="29715">MKRDNKTYRNWLCLLWLAVFTSCMDETFTASDVEGTFISIRGMAPHTGSVHSGTPEDYIIHTLRVLAFDKTTGDKVTNLFYNAHSGDIIRHPINAGSYDFVFLANEPAYQPVRTLLDAITHYGDLNHIAYPADFFSSEQIIPMMQEIKNVTVLSGGQGATLEDNTTVSILQLALERMGVRVDVILRAEDDLDQAFKGIMFSNLPNLVPLTATYDGPAIERSVIRTFTVVDDGSYFTQGTPTAEWDWEKKVNRIILPANDPLSVTNE</sequence>
<accession>A0A6L3JPW8</accession>
<protein>
    <recommendedName>
        <fullName evidence="6">Major fimbrial subunit protein N-terminal domain-containing protein</fullName>
    </recommendedName>
</protein>
<proteinExistence type="inferred from homology"/>
<comment type="caution">
    <text evidence="7">The sequence shown here is derived from an EMBL/GenBank/DDBJ whole genome shotgun (WGS) entry which is preliminary data.</text>
</comment>
<evidence type="ECO:0000256" key="4">
    <source>
        <dbReference type="ARBA" id="ARBA00023263"/>
    </source>
</evidence>
<dbReference type="InterPro" id="IPR029141">
    <property type="entry name" value="FimA_N"/>
</dbReference>
<evidence type="ECO:0000313" key="7">
    <source>
        <dbReference type="EMBL" id="KAA5408843.1"/>
    </source>
</evidence>
<name>A0A6L3JPW8_9BACE</name>
<feature type="domain" description="Major fimbrial subunit protein N-terminal" evidence="6">
    <location>
        <begin position="51"/>
        <end position="162"/>
    </location>
</feature>
<dbReference type="RefSeq" id="WP_317133220.1">
    <property type="nucleotide sequence ID" value="NZ_VVYX01000191.1"/>
</dbReference>
<gene>
    <name evidence="7" type="ORF">F2Y87_29505</name>
</gene>
<dbReference type="EMBL" id="VVYX01000191">
    <property type="protein sequence ID" value="KAA5408843.1"/>
    <property type="molecule type" value="Genomic_DNA"/>
</dbReference>
<feature type="chain" id="PRO_5027050317" description="Major fimbrial subunit protein N-terminal domain-containing protein" evidence="5">
    <location>
        <begin position="26"/>
        <end position="266"/>
    </location>
</feature>
<evidence type="ECO:0000256" key="1">
    <source>
        <dbReference type="ARBA" id="ARBA00004561"/>
    </source>
</evidence>
<comment type="similarity">
    <text evidence="2">Belongs to the bacteroidetes fimbrillin superfamily. FimA/Mfa1 family.</text>
</comment>
<feature type="non-terminal residue" evidence="7">
    <location>
        <position position="266"/>
    </location>
</feature>
<feature type="signal peptide" evidence="5">
    <location>
        <begin position="1"/>
        <end position="25"/>
    </location>
</feature>
<evidence type="ECO:0000313" key="8">
    <source>
        <dbReference type="Proteomes" id="UP000482653"/>
    </source>
</evidence>
<reference evidence="7 8" key="1">
    <citation type="journal article" date="2019" name="Nat. Med.">
        <title>A library of human gut bacterial isolates paired with longitudinal multiomics data enables mechanistic microbiome research.</title>
        <authorList>
            <person name="Poyet M."/>
            <person name="Groussin M."/>
            <person name="Gibbons S.M."/>
            <person name="Avila-Pacheco J."/>
            <person name="Jiang X."/>
            <person name="Kearney S.M."/>
            <person name="Perrotta A.R."/>
            <person name="Berdy B."/>
            <person name="Zhao S."/>
            <person name="Lieberman T.D."/>
            <person name="Swanson P.K."/>
            <person name="Smith M."/>
            <person name="Roesemann S."/>
            <person name="Alexander J.E."/>
            <person name="Rich S.A."/>
            <person name="Livny J."/>
            <person name="Vlamakis H."/>
            <person name="Clish C."/>
            <person name="Bullock K."/>
            <person name="Deik A."/>
            <person name="Scott J."/>
            <person name="Pierce K.A."/>
            <person name="Xavier R.J."/>
            <person name="Alm E.J."/>
        </authorList>
    </citation>
    <scope>NUCLEOTIDE SEQUENCE [LARGE SCALE GENOMIC DNA]</scope>
    <source>
        <strain evidence="7 8">BIOML-A8</strain>
    </source>
</reference>
<comment type="subcellular location">
    <subcellularLocation>
        <location evidence="1">Fimbrium</location>
    </subcellularLocation>
</comment>
<organism evidence="7 8">
    <name type="scientific">Bacteroides cellulosilyticus</name>
    <dbReference type="NCBI Taxonomy" id="246787"/>
    <lineage>
        <taxon>Bacteria</taxon>
        <taxon>Pseudomonadati</taxon>
        <taxon>Bacteroidota</taxon>
        <taxon>Bacteroidia</taxon>
        <taxon>Bacteroidales</taxon>
        <taxon>Bacteroidaceae</taxon>
        <taxon>Bacteroides</taxon>
    </lineage>
</organism>
<dbReference type="GO" id="GO:0009289">
    <property type="term" value="C:pilus"/>
    <property type="evidence" value="ECO:0007669"/>
    <property type="project" value="UniProtKB-SubCell"/>
</dbReference>
<evidence type="ECO:0000256" key="3">
    <source>
        <dbReference type="ARBA" id="ARBA00022729"/>
    </source>
</evidence>